<feature type="compositionally biased region" description="Basic residues" evidence="1">
    <location>
        <begin position="35"/>
        <end position="45"/>
    </location>
</feature>
<feature type="compositionally biased region" description="Basic residues" evidence="1">
    <location>
        <begin position="1"/>
        <end position="19"/>
    </location>
</feature>
<evidence type="ECO:0000313" key="3">
    <source>
        <dbReference type="EMBL" id="RAL64156.1"/>
    </source>
</evidence>
<feature type="region of interest" description="Disordered" evidence="1">
    <location>
        <begin position="728"/>
        <end position="774"/>
    </location>
</feature>
<feature type="region of interest" description="Disordered" evidence="1">
    <location>
        <begin position="1"/>
        <end position="45"/>
    </location>
</feature>
<dbReference type="AlphaFoldDB" id="A0A395IVV3"/>
<evidence type="ECO:0000256" key="1">
    <source>
        <dbReference type="SAM" id="MobiDB-lite"/>
    </source>
</evidence>
<feature type="compositionally biased region" description="Basic and acidic residues" evidence="1">
    <location>
        <begin position="584"/>
        <end position="598"/>
    </location>
</feature>
<keyword evidence="4" id="KW-1185">Reference proteome</keyword>
<dbReference type="GO" id="GO:0000164">
    <property type="term" value="C:protein phosphatase type 1 complex"/>
    <property type="evidence" value="ECO:0007669"/>
    <property type="project" value="TreeGrafter"/>
</dbReference>
<dbReference type="PANTHER" id="PTHR12307:SF36">
    <property type="entry name" value="GLYCOGEN-BINDING SUBUNIT 76A"/>
    <property type="match status" value="1"/>
</dbReference>
<feature type="region of interest" description="Disordered" evidence="1">
    <location>
        <begin position="439"/>
        <end position="460"/>
    </location>
</feature>
<accession>A0A395IVV3</accession>
<feature type="region of interest" description="Disordered" evidence="1">
    <location>
        <begin position="304"/>
        <end position="410"/>
    </location>
</feature>
<dbReference type="InterPro" id="IPR050782">
    <property type="entry name" value="PP1_regulatory_subunit_3"/>
</dbReference>
<protein>
    <recommendedName>
        <fullName evidence="2">CBM21 domain-containing protein</fullName>
    </recommendedName>
</protein>
<dbReference type="InterPro" id="IPR038175">
    <property type="entry name" value="CBM21_dom_sf"/>
</dbReference>
<feature type="region of interest" description="Disordered" evidence="1">
    <location>
        <begin position="822"/>
        <end position="871"/>
    </location>
</feature>
<comment type="caution">
    <text evidence="3">The sequence shown here is derived from an EMBL/GenBank/DDBJ whole genome shotgun (WGS) entry which is preliminary data.</text>
</comment>
<dbReference type="Pfam" id="PF03370">
    <property type="entry name" value="CBM_21"/>
    <property type="match status" value="1"/>
</dbReference>
<evidence type="ECO:0000313" key="4">
    <source>
        <dbReference type="Proteomes" id="UP000249056"/>
    </source>
</evidence>
<feature type="compositionally biased region" description="Low complexity" evidence="1">
    <location>
        <begin position="156"/>
        <end position="170"/>
    </location>
</feature>
<feature type="compositionally biased region" description="Low complexity" evidence="1">
    <location>
        <begin position="609"/>
        <end position="619"/>
    </location>
</feature>
<feature type="compositionally biased region" description="Polar residues" evidence="1">
    <location>
        <begin position="216"/>
        <end position="228"/>
    </location>
</feature>
<feature type="compositionally biased region" description="Basic and acidic residues" evidence="1">
    <location>
        <begin position="20"/>
        <end position="34"/>
    </location>
</feature>
<feature type="domain" description="CBM21" evidence="2">
    <location>
        <begin position="484"/>
        <end position="598"/>
    </location>
</feature>
<dbReference type="Proteomes" id="UP000249056">
    <property type="component" value="Unassembled WGS sequence"/>
</dbReference>
<dbReference type="InterPro" id="IPR005036">
    <property type="entry name" value="CBM21_dom"/>
</dbReference>
<name>A0A395IVV3_9HELO</name>
<organism evidence="3 4">
    <name type="scientific">Monilinia fructigena</name>
    <dbReference type="NCBI Taxonomy" id="38457"/>
    <lineage>
        <taxon>Eukaryota</taxon>
        <taxon>Fungi</taxon>
        <taxon>Dikarya</taxon>
        <taxon>Ascomycota</taxon>
        <taxon>Pezizomycotina</taxon>
        <taxon>Leotiomycetes</taxon>
        <taxon>Helotiales</taxon>
        <taxon>Sclerotiniaceae</taxon>
        <taxon>Monilinia</taxon>
    </lineage>
</organism>
<feature type="compositionally biased region" description="Polar residues" evidence="1">
    <location>
        <begin position="824"/>
        <end position="833"/>
    </location>
</feature>
<proteinExistence type="predicted"/>
<dbReference type="GO" id="GO:0008157">
    <property type="term" value="F:protein phosphatase 1 binding"/>
    <property type="evidence" value="ECO:0007669"/>
    <property type="project" value="TreeGrafter"/>
</dbReference>
<dbReference type="PANTHER" id="PTHR12307">
    <property type="entry name" value="PROTEIN PHOSPHATASE 1 REGULATORY SUBUNIT"/>
    <property type="match status" value="1"/>
</dbReference>
<feature type="region of interest" description="Disordered" evidence="1">
    <location>
        <begin position="156"/>
        <end position="265"/>
    </location>
</feature>
<feature type="compositionally biased region" description="Basic and acidic residues" evidence="1">
    <location>
        <begin position="308"/>
        <end position="323"/>
    </location>
</feature>
<dbReference type="PROSITE" id="PS51159">
    <property type="entry name" value="CBM21"/>
    <property type="match status" value="1"/>
</dbReference>
<feature type="compositionally biased region" description="Polar residues" evidence="1">
    <location>
        <begin position="746"/>
        <end position="765"/>
    </location>
</feature>
<dbReference type="GO" id="GO:0005979">
    <property type="term" value="P:regulation of glycogen biosynthetic process"/>
    <property type="evidence" value="ECO:0007669"/>
    <property type="project" value="TreeGrafter"/>
</dbReference>
<reference evidence="3 4" key="1">
    <citation type="submission" date="2018-06" db="EMBL/GenBank/DDBJ databases">
        <title>Genome Sequence of the Brown Rot Fungal Pathogen Monilinia fructigena.</title>
        <authorList>
            <person name="Landi L."/>
            <person name="De Miccolis Angelini R.M."/>
            <person name="Pollastro S."/>
            <person name="Abate D."/>
            <person name="Faretra F."/>
            <person name="Romanazzi G."/>
        </authorList>
    </citation>
    <scope>NUCLEOTIDE SEQUENCE [LARGE SCALE GENOMIC DNA]</scope>
    <source>
        <strain evidence="3 4">Mfrg269</strain>
    </source>
</reference>
<feature type="compositionally biased region" description="Polar residues" evidence="1">
    <location>
        <begin position="841"/>
        <end position="860"/>
    </location>
</feature>
<dbReference type="EMBL" id="QKRW01000015">
    <property type="protein sequence ID" value="RAL64156.1"/>
    <property type="molecule type" value="Genomic_DNA"/>
</dbReference>
<feature type="region of interest" description="Disordered" evidence="1">
    <location>
        <begin position="584"/>
        <end position="623"/>
    </location>
</feature>
<dbReference type="OrthoDB" id="1881at2759"/>
<dbReference type="GO" id="GO:2001069">
    <property type="term" value="F:glycogen binding"/>
    <property type="evidence" value="ECO:0007669"/>
    <property type="project" value="TreeGrafter"/>
</dbReference>
<dbReference type="Gene3D" id="2.60.40.2440">
    <property type="entry name" value="Carbohydrate binding type-21 domain"/>
    <property type="match status" value="1"/>
</dbReference>
<sequence length="871" mass="96429">MRAKRGKERRGKERRGKERRGKERQEEERKEEEKKKKKKKEKRATKGKKDTLLICILFHNRQGIHPSPTPFLSILNDKRRLKITIFDKPTPPPTHPLPSPPPPISSRIVFLPFIHPVHKKKASHSNKVFTHCIVGCLTLRLPTGLLPTLLRIPPAHSRRSSYQSSHQTHSPRPELPRSTSYLTRHRRTSSVKLPTLAPALDPTPPGTADSEKGHDTNTSLTASSSLRQSPPPLTDEAKMPIGVVMSPPDSTQNSDEEDNGSRGRKLENLEELQAAIRVIEQHRESSPIRTSSEVEKITHAISLLDPNKATRDTKDKPTSEHIETSQPPRKVQHARSNTETVFLDLRSNGQNNPSAPETPITGSDDELSDGEAEMARRKPQMLRKKSGELVRPALRPSSARRRPSSMPGTPTFSKAVHFDSHLEHVRHFLQVDRPLAVSAGSSPNENEVYESDSEFPFGHDDSNNRGPAFDWEIVLANFPPMTAQRAAMPIRVERVFLSADNKNLIGTVAVLNLAFNKLVVARFTLDYWKTTSEVVAEYNNDIRQPKHTDGCDRFNFNIKLADQANLEAKTMFFCVKLISERRPSSRMEREGQAARQRDPPNSLPRSNKKSSPATSTKKSPTFDDFSNEFDDKFLSSNFKMPVADYLGEANTVRLKGVKSAVTLAPDNRSRRATINTNTAGGQAFGHRYDFGASLNAAIHAANSSLGEKSGITMKSKKPAPIREPQQMMINDEQVSPRSKPAGLTFDKSTPSKTLPSANTTTSGTDSPRPVGTEKPVLASQSYNELLDKYCFFGSVKNSPQLKDGTARSGQFDGNNDDGYLFGSVDTTASNSPITMAPMNKRPSTQSSGVSPQGTRSTSPAPMTGFVSAIRG</sequence>
<evidence type="ECO:0000259" key="2">
    <source>
        <dbReference type="PROSITE" id="PS51159"/>
    </source>
</evidence>
<feature type="compositionally biased region" description="Acidic residues" evidence="1">
    <location>
        <begin position="363"/>
        <end position="372"/>
    </location>
</feature>
<gene>
    <name evidence="3" type="ORF">DID88_002049</name>
</gene>